<proteinExistence type="predicted"/>
<feature type="compositionally biased region" description="Low complexity" evidence="1">
    <location>
        <begin position="19"/>
        <end position="29"/>
    </location>
</feature>
<keyword evidence="2" id="KW-0812">Transmembrane</keyword>
<dbReference type="RefSeq" id="WP_286218636.1">
    <property type="nucleotide sequence ID" value="NZ_AP027729.1"/>
</dbReference>
<feature type="transmembrane region" description="Helical" evidence="2">
    <location>
        <begin position="106"/>
        <end position="124"/>
    </location>
</feature>
<reference evidence="4" key="1">
    <citation type="journal article" date="2019" name="Int. J. Syst. Evol. Microbiol.">
        <title>The Global Catalogue of Microorganisms (GCM) 10K type strain sequencing project: providing services to taxonomists for standard genome sequencing and annotation.</title>
        <authorList>
            <consortium name="The Broad Institute Genomics Platform"/>
            <consortium name="The Broad Institute Genome Sequencing Center for Infectious Disease"/>
            <person name="Wu L."/>
            <person name="Ma J."/>
        </authorList>
    </citation>
    <scope>NUCLEOTIDE SEQUENCE [LARGE SCALE GENOMIC DNA]</scope>
    <source>
        <strain evidence="4">NBRC 108565</strain>
    </source>
</reference>
<evidence type="ECO:0000256" key="2">
    <source>
        <dbReference type="SAM" id="Phobius"/>
    </source>
</evidence>
<feature type="region of interest" description="Disordered" evidence="1">
    <location>
        <begin position="1"/>
        <end position="77"/>
    </location>
</feature>
<keyword evidence="4" id="KW-1185">Reference proteome</keyword>
<dbReference type="EMBL" id="AP027729">
    <property type="protein sequence ID" value="BDZ41499.1"/>
    <property type="molecule type" value="Genomic_DNA"/>
</dbReference>
<keyword evidence="2" id="KW-0472">Membrane</keyword>
<evidence type="ECO:0000313" key="3">
    <source>
        <dbReference type="EMBL" id="BDZ41499.1"/>
    </source>
</evidence>
<dbReference type="Proteomes" id="UP001321475">
    <property type="component" value="Chromosome"/>
</dbReference>
<gene>
    <name evidence="3" type="ORF">GCM10025865_07980</name>
</gene>
<dbReference type="InterPro" id="IPR025338">
    <property type="entry name" value="DUF4244"/>
</dbReference>
<organism evidence="3 4">
    <name type="scientific">Paraoerskovia sediminicola</name>
    <dbReference type="NCBI Taxonomy" id="1138587"/>
    <lineage>
        <taxon>Bacteria</taxon>
        <taxon>Bacillati</taxon>
        <taxon>Actinomycetota</taxon>
        <taxon>Actinomycetes</taxon>
        <taxon>Micrococcales</taxon>
        <taxon>Cellulomonadaceae</taxon>
        <taxon>Paraoerskovia</taxon>
    </lineage>
</organism>
<name>A0ABM8G0B8_9CELL</name>
<protein>
    <recommendedName>
        <fullName evidence="5">DUF4244 domain-containing protein</fullName>
    </recommendedName>
</protein>
<keyword evidence="2" id="KW-1133">Transmembrane helix</keyword>
<sequence length="144" mass="14448">MGITTTEAQTGRADRGGRACRPGRPPSARKGPFSGSVARPLDGSASRPAGRPVTRPLARSVTRQSIPPAAGPVTRPVAGSALAVRPARRIDRVRATGDAGLATAEYAVATVAAVGFAGLLIAVLKSGTVSELLMGIVRGALSVG</sequence>
<evidence type="ECO:0000313" key="4">
    <source>
        <dbReference type="Proteomes" id="UP001321475"/>
    </source>
</evidence>
<evidence type="ECO:0008006" key="5">
    <source>
        <dbReference type="Google" id="ProtNLM"/>
    </source>
</evidence>
<dbReference type="Pfam" id="PF14029">
    <property type="entry name" value="DUF4244"/>
    <property type="match status" value="1"/>
</dbReference>
<accession>A0ABM8G0B8</accession>
<evidence type="ECO:0000256" key="1">
    <source>
        <dbReference type="SAM" id="MobiDB-lite"/>
    </source>
</evidence>